<dbReference type="AlphaFoldDB" id="A0A3N0XDK2"/>
<feature type="region of interest" description="Disordered" evidence="1">
    <location>
        <begin position="1"/>
        <end position="24"/>
    </location>
</feature>
<accession>A0A3N0XDK2</accession>
<evidence type="ECO:0000313" key="2">
    <source>
        <dbReference type="EMBL" id="ROI15410.1"/>
    </source>
</evidence>
<organism evidence="2 3">
    <name type="scientific">Anabarilius grahami</name>
    <name type="common">Kanglang fish</name>
    <name type="synonym">Barilius grahami</name>
    <dbReference type="NCBI Taxonomy" id="495550"/>
    <lineage>
        <taxon>Eukaryota</taxon>
        <taxon>Metazoa</taxon>
        <taxon>Chordata</taxon>
        <taxon>Craniata</taxon>
        <taxon>Vertebrata</taxon>
        <taxon>Euteleostomi</taxon>
        <taxon>Actinopterygii</taxon>
        <taxon>Neopterygii</taxon>
        <taxon>Teleostei</taxon>
        <taxon>Ostariophysi</taxon>
        <taxon>Cypriniformes</taxon>
        <taxon>Xenocyprididae</taxon>
        <taxon>Xenocypridinae</taxon>
        <taxon>Xenocypridinae incertae sedis</taxon>
        <taxon>Anabarilius</taxon>
    </lineage>
</organism>
<reference evidence="2 3" key="1">
    <citation type="submission" date="2018-10" db="EMBL/GenBank/DDBJ databases">
        <title>Genome assembly for a Yunnan-Guizhou Plateau 3E fish, Anabarilius grahami (Regan), and its evolutionary and genetic applications.</title>
        <authorList>
            <person name="Jiang W."/>
        </authorList>
    </citation>
    <scope>NUCLEOTIDE SEQUENCE [LARGE SCALE GENOMIC DNA]</scope>
    <source>
        <strain evidence="2">AG-KIZ</strain>
        <tissue evidence="2">Muscle</tissue>
    </source>
</reference>
<dbReference type="EMBL" id="RJVU01079805">
    <property type="protein sequence ID" value="ROI15410.1"/>
    <property type="molecule type" value="Genomic_DNA"/>
</dbReference>
<dbReference type="Proteomes" id="UP000281406">
    <property type="component" value="Unassembled WGS sequence"/>
</dbReference>
<keyword evidence="3" id="KW-1185">Reference proteome</keyword>
<comment type="caution">
    <text evidence="2">The sequence shown here is derived from an EMBL/GenBank/DDBJ whole genome shotgun (WGS) entry which is preliminary data.</text>
</comment>
<gene>
    <name evidence="2" type="ORF">DPX16_12962</name>
</gene>
<proteinExistence type="predicted"/>
<name>A0A3N0XDK2_ANAGA</name>
<protein>
    <submittedName>
        <fullName evidence="2">Uncharacterized protein</fullName>
    </submittedName>
</protein>
<evidence type="ECO:0000256" key="1">
    <source>
        <dbReference type="SAM" id="MobiDB-lite"/>
    </source>
</evidence>
<evidence type="ECO:0000313" key="3">
    <source>
        <dbReference type="Proteomes" id="UP000281406"/>
    </source>
</evidence>
<sequence>MEVKGLAAGEYGQSADKPEKRFEEQYQTEHTKNLNIFSKGVSYDDDVVDTVQRFCVYVRMAAQYGPAPVSASHACVVVLM</sequence>